<dbReference type="PANTHER" id="PTHR30613:SF1">
    <property type="entry name" value="DUF1479 DOMAIN PROTEIN (AFU_ORTHOLOGUE AFUA_5G09280)"/>
    <property type="match status" value="1"/>
</dbReference>
<organism evidence="2 3">
    <name type="scientific">Agaricus bisporus var. burnettii</name>
    <dbReference type="NCBI Taxonomy" id="192524"/>
    <lineage>
        <taxon>Eukaryota</taxon>
        <taxon>Fungi</taxon>
        <taxon>Dikarya</taxon>
        <taxon>Basidiomycota</taxon>
        <taxon>Agaricomycotina</taxon>
        <taxon>Agaricomycetes</taxon>
        <taxon>Agaricomycetidae</taxon>
        <taxon>Agaricales</taxon>
        <taxon>Agaricineae</taxon>
        <taxon>Agaricaceae</taxon>
        <taxon>Agaricus</taxon>
    </lineage>
</organism>
<proteinExistence type="predicted"/>
<gene>
    <name evidence="2" type="ORF">Agabi119p4_2570</name>
</gene>
<reference evidence="2 3" key="1">
    <citation type="journal article" name="Sci. Rep.">
        <title>Telomere-to-telomere assembled and centromere annotated genomes of the two main subspecies of the button mushroom Agaricus bisporus reveal especially polymorphic chromosome ends.</title>
        <authorList>
            <person name="Sonnenberg A.S.M."/>
            <person name="Sedaghat-Telgerd N."/>
            <person name="Lavrijssen B."/>
            <person name="Ohm R.A."/>
            <person name="Hendrickx P.M."/>
            <person name="Scholtmeijer K."/>
            <person name="Baars J.J.P."/>
            <person name="van Peer A."/>
        </authorList>
    </citation>
    <scope>NUCLEOTIDE SEQUENCE [LARGE SCALE GENOMIC DNA]</scope>
    <source>
        <strain evidence="2 3">H119_p4</strain>
    </source>
</reference>
<dbReference type="Pfam" id="PF07350">
    <property type="entry name" value="Gig2-like"/>
    <property type="match status" value="1"/>
</dbReference>
<evidence type="ECO:0000256" key="1">
    <source>
        <dbReference type="SAM" id="MobiDB-lite"/>
    </source>
</evidence>
<dbReference type="Proteomes" id="UP000629468">
    <property type="component" value="Unassembled WGS sequence"/>
</dbReference>
<protein>
    <recommendedName>
        <fullName evidence="4">DUF1479-domain-containing protein</fullName>
    </recommendedName>
</protein>
<evidence type="ECO:0008006" key="4">
    <source>
        <dbReference type="Google" id="ProtNLM"/>
    </source>
</evidence>
<comment type="caution">
    <text evidence="2">The sequence shown here is derived from an EMBL/GenBank/DDBJ whole genome shotgun (WGS) entry which is preliminary data.</text>
</comment>
<accession>A0A8H7KK35</accession>
<dbReference type="InterPro" id="IPR027443">
    <property type="entry name" value="IPNS-like_sf"/>
</dbReference>
<dbReference type="EMBL" id="JABXXO010000003">
    <property type="protein sequence ID" value="KAF7783194.1"/>
    <property type="molecule type" value="Genomic_DNA"/>
</dbReference>
<evidence type="ECO:0000313" key="2">
    <source>
        <dbReference type="EMBL" id="KAF7783194.1"/>
    </source>
</evidence>
<dbReference type="PANTHER" id="PTHR30613">
    <property type="entry name" value="UNCHARACTERIZED PROTEIN YBIU-RELATED"/>
    <property type="match status" value="1"/>
</dbReference>
<feature type="region of interest" description="Disordered" evidence="1">
    <location>
        <begin position="1"/>
        <end position="22"/>
    </location>
</feature>
<dbReference type="Gene3D" id="2.60.120.330">
    <property type="entry name" value="B-lactam Antibiotic, Isopenicillin N Synthase, Chain"/>
    <property type="match status" value="1"/>
</dbReference>
<sequence length="311" mass="35025">MSFHSINNFPPPGNNGFSKAPGEESIALPDRFTELKRDIFKDELVESWRQVLSELEGTVSEIKEKGNSLITRLSYDEVKSGKVSQAQIDHLKRVGTVIVTGAVPKDEALAWKQQVRDYAAANSSHIKGFPEGNIQVYEMYNSIAQTQARTHEGLMNTQKFLLSLWHTSKPDEIKLDVPVSYYDRLRIRQPGDTAFTLGPHIDGGSVERWEDPGFRSVFGNILKGGNNWKQHDPFNATPRITVQNDIYHTSNACSIFRPWQGWTSLSFTGPNEGTLQVLPNLRVASAYIILRPFFRPKNPNSDSPQIRKLGT</sequence>
<dbReference type="AlphaFoldDB" id="A0A8H7KK35"/>
<evidence type="ECO:0000313" key="3">
    <source>
        <dbReference type="Proteomes" id="UP000629468"/>
    </source>
</evidence>
<dbReference type="InterPro" id="IPR010856">
    <property type="entry name" value="Gig2-like"/>
</dbReference>
<name>A0A8H7KK35_AGABI</name>
<dbReference type="SUPFAM" id="SSF51197">
    <property type="entry name" value="Clavaminate synthase-like"/>
    <property type="match status" value="1"/>
</dbReference>